<dbReference type="Proteomes" id="UP001353858">
    <property type="component" value="Unassembled WGS sequence"/>
</dbReference>
<evidence type="ECO:0000256" key="2">
    <source>
        <dbReference type="ARBA" id="ARBA00022723"/>
    </source>
</evidence>
<evidence type="ECO:0000313" key="4">
    <source>
        <dbReference type="EMBL" id="KAK4877612.1"/>
    </source>
</evidence>
<dbReference type="Pfam" id="PF13359">
    <property type="entry name" value="DDE_Tnp_4"/>
    <property type="match status" value="1"/>
</dbReference>
<dbReference type="EMBL" id="JARPUR010000004">
    <property type="protein sequence ID" value="KAK4877612.1"/>
    <property type="molecule type" value="Genomic_DNA"/>
</dbReference>
<dbReference type="GO" id="GO:0046872">
    <property type="term" value="F:metal ion binding"/>
    <property type="evidence" value="ECO:0007669"/>
    <property type="project" value="UniProtKB-KW"/>
</dbReference>
<proteinExistence type="predicted"/>
<keyword evidence="5" id="KW-1185">Reference proteome</keyword>
<gene>
    <name evidence="4" type="ORF">RN001_010118</name>
</gene>
<reference evidence="5" key="1">
    <citation type="submission" date="2023-01" db="EMBL/GenBank/DDBJ databases">
        <title>Key to firefly adult light organ development and bioluminescence: homeobox transcription factors regulate luciferase expression and transportation to peroxisome.</title>
        <authorList>
            <person name="Fu X."/>
        </authorList>
    </citation>
    <scope>NUCLEOTIDE SEQUENCE [LARGE SCALE GENOMIC DNA]</scope>
</reference>
<dbReference type="AlphaFoldDB" id="A0AAN7PW18"/>
<dbReference type="InterPro" id="IPR027806">
    <property type="entry name" value="HARBI1_dom"/>
</dbReference>
<organism evidence="4 5">
    <name type="scientific">Aquatica leii</name>
    <dbReference type="NCBI Taxonomy" id="1421715"/>
    <lineage>
        <taxon>Eukaryota</taxon>
        <taxon>Metazoa</taxon>
        <taxon>Ecdysozoa</taxon>
        <taxon>Arthropoda</taxon>
        <taxon>Hexapoda</taxon>
        <taxon>Insecta</taxon>
        <taxon>Pterygota</taxon>
        <taxon>Neoptera</taxon>
        <taxon>Endopterygota</taxon>
        <taxon>Coleoptera</taxon>
        <taxon>Polyphaga</taxon>
        <taxon>Elateriformia</taxon>
        <taxon>Elateroidea</taxon>
        <taxon>Lampyridae</taxon>
        <taxon>Luciolinae</taxon>
        <taxon>Aquatica</taxon>
    </lineage>
</organism>
<comment type="caution">
    <text evidence="4">The sequence shown here is derived from an EMBL/GenBank/DDBJ whole genome shotgun (WGS) entry which is preliminary data.</text>
</comment>
<accession>A0AAN7PW18</accession>
<comment type="cofactor">
    <cofactor evidence="1">
        <name>a divalent metal cation</name>
        <dbReference type="ChEBI" id="CHEBI:60240"/>
    </cofactor>
</comment>
<evidence type="ECO:0000313" key="5">
    <source>
        <dbReference type="Proteomes" id="UP001353858"/>
    </source>
</evidence>
<protein>
    <recommendedName>
        <fullName evidence="3">DDE Tnp4 domain-containing protein</fullName>
    </recommendedName>
</protein>
<evidence type="ECO:0000259" key="3">
    <source>
        <dbReference type="Pfam" id="PF13359"/>
    </source>
</evidence>
<name>A0AAN7PW18_9COLE</name>
<feature type="domain" description="DDE Tnp4" evidence="3">
    <location>
        <begin position="2"/>
        <end position="106"/>
    </location>
</feature>
<evidence type="ECO:0000256" key="1">
    <source>
        <dbReference type="ARBA" id="ARBA00001968"/>
    </source>
</evidence>
<keyword evidence="2" id="KW-0479">Metal-binding</keyword>
<sequence>MAACDTFYRFTLVDIGAAGKNHDSVIFRELGFGHNILKNKMVLLANNVLPNTNVSIPNFFTAGQAFPLHDRLMRPYPDHQLTQNKRIFKYRLSSVRRTIENAFRILVQR</sequence>